<dbReference type="SUPFAM" id="SSF54621">
    <property type="entry name" value="Heme-binding protein A (HasA)"/>
    <property type="match status" value="1"/>
</dbReference>
<evidence type="ECO:0000313" key="1">
    <source>
        <dbReference type="EMBL" id="KAF0806903.1"/>
    </source>
</evidence>
<keyword evidence="2" id="KW-1185">Reference proteome</keyword>
<name>A0ABQ6YAM1_9GAMM</name>
<evidence type="ECO:0000313" key="2">
    <source>
        <dbReference type="Proteomes" id="UP000771797"/>
    </source>
</evidence>
<reference evidence="1 2" key="1">
    <citation type="submission" date="2012-09" db="EMBL/GenBank/DDBJ databases">
        <title>Genome Sequence of alkane-degrading Bacterium Alcanivorax sp. 6-D-6.</title>
        <authorList>
            <person name="Lai Q."/>
            <person name="Shao Z."/>
        </authorList>
    </citation>
    <scope>NUCLEOTIDE SEQUENCE [LARGE SCALE GENOMIC DNA]</scope>
    <source>
        <strain evidence="1 2">6-D-6</strain>
    </source>
</reference>
<dbReference type="Proteomes" id="UP000771797">
    <property type="component" value="Unassembled WGS sequence"/>
</dbReference>
<comment type="caution">
    <text evidence="1">The sequence shown here is derived from an EMBL/GenBank/DDBJ whole genome shotgun (WGS) entry which is preliminary data.</text>
</comment>
<dbReference type="InterPro" id="IPR036912">
    <property type="entry name" value="HasA_haem-bd_sf"/>
</dbReference>
<dbReference type="Gene3D" id="3.30.1500.10">
    <property type="entry name" value="Haem-binding HasA"/>
    <property type="match status" value="1"/>
</dbReference>
<organism evidence="1 2">
    <name type="scientific">Alcanivorax xiamenensis</name>
    <dbReference type="NCBI Taxonomy" id="1177156"/>
    <lineage>
        <taxon>Bacteria</taxon>
        <taxon>Pseudomonadati</taxon>
        <taxon>Pseudomonadota</taxon>
        <taxon>Gammaproteobacteria</taxon>
        <taxon>Oceanospirillales</taxon>
        <taxon>Alcanivoracaceae</taxon>
        <taxon>Alcanivorax</taxon>
    </lineage>
</organism>
<evidence type="ECO:0008006" key="3">
    <source>
        <dbReference type="Google" id="ProtNLM"/>
    </source>
</evidence>
<protein>
    <recommendedName>
        <fullName evidence="3">Heme acquisition protein HasA</fullName>
    </recommendedName>
</protein>
<accession>A0ABQ6YAM1</accession>
<dbReference type="RefSeq" id="WP_133493335.1">
    <property type="nucleotide sequence ID" value="NZ_AQPF01000006.1"/>
</dbReference>
<dbReference type="Pfam" id="PF06438">
    <property type="entry name" value="HasA"/>
    <property type="match status" value="1"/>
</dbReference>
<gene>
    <name evidence="1" type="ORF">A6D6_01267</name>
</gene>
<proteinExistence type="predicted"/>
<dbReference type="EMBL" id="AQPF01000006">
    <property type="protein sequence ID" value="KAF0806903.1"/>
    <property type="molecule type" value="Genomic_DNA"/>
</dbReference>
<sequence length="237" mass="24946">MSVTVTYSATFGNYDGTYGPDAVQGWDGSDGLHSGTTGSFENQDGFLPAFNRLFEIADHSENPGAFAGDEDPDPVVDLGLWDLLGTFSGTQYASSGEYAGLDLGFIVEAADGSYLNYTFFASPTHTLYGEIGSITFGLGLEQDSNGLYYFDEELVTIDGLDTIGLNGGLDANGDVIDRNDPNLTNDTHAIVNGLKDGDASALWAAIDGNIGSEVFNSAFAEVLGVPETTETELELAA</sequence>
<dbReference type="InterPro" id="IPR010495">
    <property type="entry name" value="HasA_haem-bd"/>
</dbReference>